<evidence type="ECO:0000313" key="1">
    <source>
        <dbReference type="EMBL" id="RHZ49873.1"/>
    </source>
</evidence>
<organism evidence="1 2">
    <name type="scientific">Diversispora epigaea</name>
    <dbReference type="NCBI Taxonomy" id="1348612"/>
    <lineage>
        <taxon>Eukaryota</taxon>
        <taxon>Fungi</taxon>
        <taxon>Fungi incertae sedis</taxon>
        <taxon>Mucoromycota</taxon>
        <taxon>Glomeromycotina</taxon>
        <taxon>Glomeromycetes</taxon>
        <taxon>Diversisporales</taxon>
        <taxon>Diversisporaceae</taxon>
        <taxon>Diversispora</taxon>
    </lineage>
</organism>
<dbReference type="EMBL" id="PQFF01000442">
    <property type="protein sequence ID" value="RHZ49873.1"/>
    <property type="molecule type" value="Genomic_DNA"/>
</dbReference>
<gene>
    <name evidence="1" type="ORF">Glove_510g4</name>
</gene>
<proteinExistence type="predicted"/>
<dbReference type="AlphaFoldDB" id="A0A397GLB1"/>
<comment type="caution">
    <text evidence="1">The sequence shown here is derived from an EMBL/GenBank/DDBJ whole genome shotgun (WGS) entry which is preliminary data.</text>
</comment>
<accession>A0A397GLB1</accession>
<evidence type="ECO:0000313" key="2">
    <source>
        <dbReference type="Proteomes" id="UP000266861"/>
    </source>
</evidence>
<keyword evidence="2" id="KW-1185">Reference proteome</keyword>
<reference evidence="1 2" key="1">
    <citation type="submission" date="2018-08" db="EMBL/GenBank/DDBJ databases">
        <title>Genome and evolution of the arbuscular mycorrhizal fungus Diversispora epigaea (formerly Glomus versiforme) and its bacterial endosymbionts.</title>
        <authorList>
            <person name="Sun X."/>
            <person name="Fei Z."/>
            <person name="Harrison M."/>
        </authorList>
    </citation>
    <scope>NUCLEOTIDE SEQUENCE [LARGE SCALE GENOMIC DNA]</scope>
    <source>
        <strain evidence="1 2">IT104</strain>
    </source>
</reference>
<protein>
    <submittedName>
        <fullName evidence="1">Uncharacterized protein</fullName>
    </submittedName>
</protein>
<sequence length="181" mass="21541">MIYTTTILWDMLDYNNRKILEHFVWACNLLVARFVTEDDLQEAQKRLRDMSVNIERTYGSEFIISSYPNSNRQIKPELMRIVLKNLLKAAGSLAVTNEFDREELQHNTSNKIYGIEYIPGHMLTPLYEKKKERCERMYGTKWKAYRDRTNDIYPGEYKNVSSSSIQFKHKFMEFEVSNTEL</sequence>
<dbReference type="Proteomes" id="UP000266861">
    <property type="component" value="Unassembled WGS sequence"/>
</dbReference>
<dbReference type="OrthoDB" id="2431110at2759"/>
<name>A0A397GLB1_9GLOM</name>